<keyword evidence="2" id="KW-1185">Reference proteome</keyword>
<organism evidence="1 2">
    <name type="scientific">Olleya sediminilitoris</name>
    <dbReference type="NCBI Taxonomy" id="2795739"/>
    <lineage>
        <taxon>Bacteria</taxon>
        <taxon>Pseudomonadati</taxon>
        <taxon>Bacteroidota</taxon>
        <taxon>Flavobacteriia</taxon>
        <taxon>Flavobacteriales</taxon>
        <taxon>Flavobacteriaceae</taxon>
    </lineage>
</organism>
<evidence type="ECO:0000313" key="1">
    <source>
        <dbReference type="EMBL" id="MBL7559847.1"/>
    </source>
</evidence>
<dbReference type="Proteomes" id="UP000605013">
    <property type="component" value="Unassembled WGS sequence"/>
</dbReference>
<accession>A0ABS1WL57</accession>
<evidence type="ECO:0000313" key="2">
    <source>
        <dbReference type="Proteomes" id="UP000605013"/>
    </source>
</evidence>
<proteinExistence type="predicted"/>
<evidence type="ECO:0008006" key="3">
    <source>
        <dbReference type="Google" id="ProtNLM"/>
    </source>
</evidence>
<name>A0ABS1WL57_9FLAO</name>
<protein>
    <recommendedName>
        <fullName evidence="3">VWFA domain-containing protein</fullName>
    </recommendedName>
</protein>
<comment type="caution">
    <text evidence="1">The sequence shown here is derived from an EMBL/GenBank/DDBJ whole genome shotgun (WGS) entry which is preliminary data.</text>
</comment>
<dbReference type="PROSITE" id="PS51257">
    <property type="entry name" value="PROKAR_LIPOPROTEIN"/>
    <property type="match status" value="1"/>
</dbReference>
<dbReference type="EMBL" id="JAEMEF010000006">
    <property type="protein sequence ID" value="MBL7559847.1"/>
    <property type="molecule type" value="Genomic_DNA"/>
</dbReference>
<sequence length="301" mass="35218">MKNKINIFFLLLIVVSCKEDVNKGDTDIEVNTKTSVSHKSKDNLNISFLLDLSDRISPEKYPNSTMEYYRRDIAYIKSVSEAFDMHLRGKKVRAINDKMQLYFDPEPSNQNINTISNSLKYSLDKKNVTLSVLDDIKESYASKPQKIYDLAIADNKYVGSDTWRFFKSKVNDYCIEENYRNILVVLTDGYIYHKNTKIKEDNLTTYLTPSFIREVKLNNKNWESKIEDQQFGFIPAVHDLSNLEILVLGINPDNKNPYEEDLIKKYWSDWFDAMKVRHYQIKTSALPSNLDKIIKNFILNN</sequence>
<reference evidence="1 2" key="1">
    <citation type="submission" date="2020-12" db="EMBL/GenBank/DDBJ databases">
        <title>Olleya sediminilitoris sp. nov., isolated from a tidal flat.</title>
        <authorList>
            <person name="Park S."/>
            <person name="Yoon J.-H."/>
        </authorList>
    </citation>
    <scope>NUCLEOTIDE SEQUENCE [LARGE SCALE GENOMIC DNA]</scope>
    <source>
        <strain evidence="1 2">YSTF-M6</strain>
    </source>
</reference>
<gene>
    <name evidence="1" type="ORF">JAO71_08535</name>
</gene>